<dbReference type="InterPro" id="IPR009081">
    <property type="entry name" value="PP-bd_ACP"/>
</dbReference>
<reference evidence="2 3" key="1">
    <citation type="submission" date="2018-01" db="EMBL/GenBank/DDBJ databases">
        <title>Complete genome sequence of Streptomyces lunaelactis MM109T, a Ferroverdin A producer isolated from cave moonmilk deposits.</title>
        <authorList>
            <person name="Naome A."/>
            <person name="Martinet L."/>
            <person name="Maciejewska M."/>
            <person name="Anderssen S."/>
            <person name="Adam D."/>
            <person name="Tenconi E."/>
            <person name="Deflandre B."/>
            <person name="Arguelles-Arias A."/>
            <person name="Calusinska M."/>
            <person name="Copieters W."/>
            <person name="Karim L."/>
            <person name="Hanikenne M."/>
            <person name="Baurain D."/>
            <person name="van Wezel G."/>
            <person name="Smargiasso N."/>
            <person name="de Pauw E."/>
            <person name="Delfosse P."/>
            <person name="Rigali S."/>
        </authorList>
    </citation>
    <scope>NUCLEOTIDE SEQUENCE [LARGE SCALE GENOMIC DNA]</scope>
    <source>
        <strain evidence="2 3">MM109</strain>
    </source>
</reference>
<protein>
    <recommendedName>
        <fullName evidence="1">Carrier domain-containing protein</fullName>
    </recommendedName>
</protein>
<dbReference type="SUPFAM" id="SSF47336">
    <property type="entry name" value="ACP-like"/>
    <property type="match status" value="1"/>
</dbReference>
<dbReference type="EMBL" id="CP026304">
    <property type="protein sequence ID" value="AVZ76372.1"/>
    <property type="molecule type" value="Genomic_DNA"/>
</dbReference>
<gene>
    <name evidence="2" type="ORF">SLUN_33380</name>
</gene>
<dbReference type="OrthoDB" id="4257495at2"/>
<dbReference type="AlphaFoldDB" id="A0A2R4TB62"/>
<evidence type="ECO:0000313" key="3">
    <source>
        <dbReference type="Proteomes" id="UP000244201"/>
    </source>
</evidence>
<evidence type="ECO:0000259" key="1">
    <source>
        <dbReference type="PROSITE" id="PS50075"/>
    </source>
</evidence>
<dbReference type="GeneID" id="55660143"/>
<accession>A0A2R4TB62</accession>
<organism evidence="2 3">
    <name type="scientific">Streptomyces lunaelactis</name>
    <dbReference type="NCBI Taxonomy" id="1535768"/>
    <lineage>
        <taxon>Bacteria</taxon>
        <taxon>Bacillati</taxon>
        <taxon>Actinomycetota</taxon>
        <taxon>Actinomycetes</taxon>
        <taxon>Kitasatosporales</taxon>
        <taxon>Streptomycetaceae</taxon>
        <taxon>Streptomyces</taxon>
    </lineage>
</organism>
<evidence type="ECO:0000313" key="2">
    <source>
        <dbReference type="EMBL" id="AVZ76372.1"/>
    </source>
</evidence>
<keyword evidence="3" id="KW-1185">Reference proteome</keyword>
<dbReference type="Gene3D" id="1.10.1200.10">
    <property type="entry name" value="ACP-like"/>
    <property type="match status" value="1"/>
</dbReference>
<proteinExistence type="predicted"/>
<dbReference type="InterPro" id="IPR036736">
    <property type="entry name" value="ACP-like_sf"/>
</dbReference>
<dbReference type="PROSITE" id="PS50075">
    <property type="entry name" value="CARRIER"/>
    <property type="match status" value="1"/>
</dbReference>
<feature type="domain" description="Carrier" evidence="1">
    <location>
        <begin position="1"/>
        <end position="75"/>
    </location>
</feature>
<dbReference type="KEGG" id="slk:SLUN_33380"/>
<name>A0A2R4TB62_9ACTN</name>
<dbReference type="RefSeq" id="WP_108153659.1">
    <property type="nucleotide sequence ID" value="NZ_CP026304.1"/>
</dbReference>
<sequence>MHTVVDLISLANEHLGTDLKPDDAGRELTELPCWDSVHLLRLVSLLETELGRQVPVAEMLEARSLSEIWTVAVGT</sequence>
<dbReference type="Proteomes" id="UP000244201">
    <property type="component" value="Chromosome"/>
</dbReference>